<protein>
    <submittedName>
        <fullName evidence="5">TonB-dependent receptor plug domain-containing protein</fullName>
    </submittedName>
</protein>
<organism evidence="5 6">
    <name type="scientific">Autumnicola edwardsiae</name>
    <dbReference type="NCBI Taxonomy" id="3075594"/>
    <lineage>
        <taxon>Bacteria</taxon>
        <taxon>Pseudomonadati</taxon>
        <taxon>Bacteroidota</taxon>
        <taxon>Flavobacteriia</taxon>
        <taxon>Flavobacteriales</taxon>
        <taxon>Flavobacteriaceae</taxon>
        <taxon>Autumnicola</taxon>
    </lineage>
</organism>
<evidence type="ECO:0000256" key="1">
    <source>
        <dbReference type="SAM" id="MobiDB-lite"/>
    </source>
</evidence>
<evidence type="ECO:0000259" key="3">
    <source>
        <dbReference type="Pfam" id="PF05569"/>
    </source>
</evidence>
<feature type="domain" description="TonB-dependent receptor plug" evidence="4">
    <location>
        <begin position="414"/>
        <end position="490"/>
    </location>
</feature>
<feature type="transmembrane region" description="Helical" evidence="2">
    <location>
        <begin position="88"/>
        <end position="112"/>
    </location>
</feature>
<keyword evidence="5" id="KW-0675">Receptor</keyword>
<accession>A0ABU3CY13</accession>
<keyword evidence="2" id="KW-1133">Transmembrane helix</keyword>
<evidence type="ECO:0000256" key="2">
    <source>
        <dbReference type="SAM" id="Phobius"/>
    </source>
</evidence>
<dbReference type="InterPro" id="IPR052173">
    <property type="entry name" value="Beta-lactam_resp_regulator"/>
</dbReference>
<dbReference type="EMBL" id="JAVRHP010000094">
    <property type="protein sequence ID" value="MDT0651257.1"/>
    <property type="molecule type" value="Genomic_DNA"/>
</dbReference>
<dbReference type="InterPro" id="IPR037066">
    <property type="entry name" value="Plug_dom_sf"/>
</dbReference>
<evidence type="ECO:0000259" key="4">
    <source>
        <dbReference type="Pfam" id="PF07715"/>
    </source>
</evidence>
<evidence type="ECO:0000313" key="6">
    <source>
        <dbReference type="Proteomes" id="UP001248819"/>
    </source>
</evidence>
<dbReference type="Gene3D" id="2.170.130.10">
    <property type="entry name" value="TonB-dependent receptor, plug domain"/>
    <property type="match status" value="3"/>
</dbReference>
<feature type="transmembrane region" description="Helical" evidence="2">
    <location>
        <begin position="6"/>
        <end position="26"/>
    </location>
</feature>
<name>A0ABU3CY13_9FLAO</name>
<dbReference type="PANTHER" id="PTHR34978:SF3">
    <property type="entry name" value="SLR0241 PROTEIN"/>
    <property type="match status" value="1"/>
</dbReference>
<dbReference type="Pfam" id="PF05569">
    <property type="entry name" value="Peptidase_M56"/>
    <property type="match status" value="1"/>
</dbReference>
<keyword evidence="2" id="KW-0472">Membrane</keyword>
<dbReference type="RefSeq" id="WP_311485383.1">
    <property type="nucleotide sequence ID" value="NZ_JAVRHP010000094.1"/>
</dbReference>
<evidence type="ECO:0000313" key="5">
    <source>
        <dbReference type="EMBL" id="MDT0651257.1"/>
    </source>
</evidence>
<feature type="domain" description="Peptidase M56" evidence="3">
    <location>
        <begin position="152"/>
        <end position="255"/>
    </location>
</feature>
<dbReference type="PANTHER" id="PTHR34978">
    <property type="entry name" value="POSSIBLE SENSOR-TRANSDUCER PROTEIN BLAR"/>
    <property type="match status" value="1"/>
</dbReference>
<keyword evidence="6" id="KW-1185">Reference proteome</keyword>
<feature type="transmembrane region" description="Helical" evidence="2">
    <location>
        <begin position="265"/>
        <end position="284"/>
    </location>
</feature>
<sequence length="786" mass="88015">MEEFLTYILKSAVLLAIFYLSYQILLRKDTSFHLNRKFLIGGIFTSFILPAIYFTRKIAVEAPVIKTQFASEMLQNATPFEQETTTDWWYIGGIIYLVTTGIMLSQVVFRLLSILKLISSHNSEETEDFRLIKINRNTGPFSFFRYIVYNPETHSKKDLELILQHEKVHAVQLHSVDILVANFTTAILWFNPFSWWYKKIVAQNLEFLADKETVAVAGSTKAYQHALVKASIPDLQPSLTNNFYQSFIKKRIVMLNKNQNNKPKLWKISLVLPVLISFMFFFNLKTEARFIPKEKNLSEINTSGDSLNTSNIFDKIGKAPLYIINGKEYASRDLFNKHITFSSKLKVLNSEDAVSKYGQKAKDGVIIIPDGRIIDDFSAELKKIDRNKENIDTQFLAINPDYEKPAYISLKKNPGKEMVKPNPSEDNNKIQIVNLKEVTEENQKEPLYILNGVPSKKAIIDTINPERIEKINVLKGKKATALYGTSAKHGAVLITTKMQPEAGAKVTIKSLKSNSGKAEEISEISDALHEKERLIMVNGEIKEDDFNLDSIDPETIERIEILKGESAISGYGERAKDGAVNVIIKGYGEHSTSKAKTISIKKQDNSSIRGTGEKSTGKAGDQQQEKPLTVLNGKVMPDTYNYNDLEPSEIASINVLKGAAAITKYGDKGKNGVIEIFGKGYIGETASPVESNLWYINAKYSNEALNSTKAALKEKKNITVNFSGIERNSDGLITEIKITAETADGKKASATFNRSQGIPDVVVGLKQDGSIIISSNKKDWHQNSSK</sequence>
<keyword evidence="2" id="KW-0812">Transmembrane</keyword>
<dbReference type="Pfam" id="PF07715">
    <property type="entry name" value="Plug"/>
    <property type="match status" value="1"/>
</dbReference>
<feature type="region of interest" description="Disordered" evidence="1">
    <location>
        <begin position="595"/>
        <end position="625"/>
    </location>
</feature>
<gene>
    <name evidence="5" type="ORF">RM529_13960</name>
</gene>
<proteinExistence type="predicted"/>
<dbReference type="InterPro" id="IPR008756">
    <property type="entry name" value="Peptidase_M56"/>
</dbReference>
<feature type="transmembrane region" description="Helical" evidence="2">
    <location>
        <begin position="38"/>
        <end position="55"/>
    </location>
</feature>
<comment type="caution">
    <text evidence="5">The sequence shown here is derived from an EMBL/GenBank/DDBJ whole genome shotgun (WGS) entry which is preliminary data.</text>
</comment>
<dbReference type="InterPro" id="IPR012910">
    <property type="entry name" value="Plug_dom"/>
</dbReference>
<reference evidence="5 6" key="1">
    <citation type="submission" date="2023-09" db="EMBL/GenBank/DDBJ databases">
        <authorList>
            <person name="Rey-Velasco X."/>
        </authorList>
    </citation>
    <scope>NUCLEOTIDE SEQUENCE [LARGE SCALE GENOMIC DNA]</scope>
    <source>
        <strain evidence="5 6">F297</strain>
    </source>
</reference>
<dbReference type="CDD" id="cd07341">
    <property type="entry name" value="M56_BlaR1_MecR1_like"/>
    <property type="match status" value="1"/>
</dbReference>
<dbReference type="SUPFAM" id="SSF56935">
    <property type="entry name" value="Porins"/>
    <property type="match status" value="3"/>
</dbReference>
<dbReference type="Proteomes" id="UP001248819">
    <property type="component" value="Unassembled WGS sequence"/>
</dbReference>